<protein>
    <recommendedName>
        <fullName evidence="2">Glycosyltransferase 2-like domain-containing protein</fullName>
    </recommendedName>
</protein>
<gene>
    <name evidence="3" type="ORF">UV09_C0023G0036</name>
</gene>
<dbReference type="InterPro" id="IPR029044">
    <property type="entry name" value="Nucleotide-diphossugar_trans"/>
</dbReference>
<dbReference type="SUPFAM" id="SSF53448">
    <property type="entry name" value="Nucleotide-diphospho-sugar transferases"/>
    <property type="match status" value="1"/>
</dbReference>
<evidence type="ECO:0000313" key="4">
    <source>
        <dbReference type="Proteomes" id="UP000034320"/>
    </source>
</evidence>
<dbReference type="Proteomes" id="UP000034320">
    <property type="component" value="Unassembled WGS sequence"/>
</dbReference>
<reference evidence="3 4" key="1">
    <citation type="journal article" date="2015" name="Nature">
        <title>rRNA introns, odd ribosomes, and small enigmatic genomes across a large radiation of phyla.</title>
        <authorList>
            <person name="Brown C.T."/>
            <person name="Hug L.A."/>
            <person name="Thomas B.C."/>
            <person name="Sharon I."/>
            <person name="Castelle C.J."/>
            <person name="Singh A."/>
            <person name="Wilkins M.J."/>
            <person name="Williams K.H."/>
            <person name="Banfield J.F."/>
        </authorList>
    </citation>
    <scope>NUCLEOTIDE SEQUENCE [LARGE SCALE GENOMIC DNA]</scope>
</reference>
<feature type="transmembrane region" description="Helical" evidence="1">
    <location>
        <begin position="455"/>
        <end position="474"/>
    </location>
</feature>
<feature type="transmembrane region" description="Helical" evidence="1">
    <location>
        <begin position="416"/>
        <end position="434"/>
    </location>
</feature>
<dbReference type="PANTHER" id="PTHR36851:SF1">
    <property type="entry name" value="GLYCO_TRANS_2-LIKE DOMAIN-CONTAINING PROTEIN"/>
    <property type="match status" value="1"/>
</dbReference>
<keyword evidence="1" id="KW-0812">Transmembrane</keyword>
<evidence type="ECO:0000313" key="3">
    <source>
        <dbReference type="EMBL" id="KKS46082.1"/>
    </source>
</evidence>
<evidence type="ECO:0000259" key="2">
    <source>
        <dbReference type="Pfam" id="PF13632"/>
    </source>
</evidence>
<organism evidence="3 4">
    <name type="scientific">Candidatus Gottesmanbacteria bacterium GW2011_GWA2_42_18</name>
    <dbReference type="NCBI Taxonomy" id="1618442"/>
    <lineage>
        <taxon>Bacteria</taxon>
        <taxon>Candidatus Gottesmaniibacteriota</taxon>
    </lineage>
</organism>
<sequence>MNSLVSRYPAHFNRFFEIIFPLLTWGIITLPFWLSPFHPAVVAYFLLSFNVYFFYKSLSVTIYSTLSYLKLRRLSKIKWLQLARKHRDYAKCHHVIIITNYRETIDKVRRTLDYLAKSDFPRNRILIVLAMEKREGLEAKKRAGILIGKFKKKFLLVTATYHPQLNEEVIGKASNSTWAAEFISKEIRKRKINPDFVTLTSCDADSLVPPQYFSYLTYLFLNDKDKYYHFYWAPVLLYSNFWEVALPVRLQATISSIVRLSTLSKSENLIQISTYSLSLRLLENIGYWDKDIIPEDWHIFLQAFFTYGEKVKTQPIYLIITRDAVNSYSFWRSLKSRYEQEKRWAWGITDIPYALSKFFTTPHIRLVPKFLRILYIMETHLFWPTSFFILTLGAYILQFVNPVFSRTSLGHNLPKISGLLLTVTTLFLTILIFIDAKSRPKRPASFSIAKTPLLVFQWVLLPVVSFLLSSLPALEAHTRLLLGKRLEYKVTEKI</sequence>
<dbReference type="InterPro" id="IPR001173">
    <property type="entry name" value="Glyco_trans_2-like"/>
</dbReference>
<feature type="transmembrane region" description="Helical" evidence="1">
    <location>
        <begin position="40"/>
        <end position="69"/>
    </location>
</feature>
<feature type="transmembrane region" description="Helical" evidence="1">
    <location>
        <begin position="373"/>
        <end position="396"/>
    </location>
</feature>
<dbReference type="PANTHER" id="PTHR36851">
    <property type="entry name" value="UNNAMED PRODUCT"/>
    <property type="match status" value="1"/>
</dbReference>
<dbReference type="EMBL" id="LCDD01000023">
    <property type="protein sequence ID" value="KKS46082.1"/>
    <property type="molecule type" value="Genomic_DNA"/>
</dbReference>
<keyword evidence="1" id="KW-0472">Membrane</keyword>
<accession>A0A0G0ZBJ6</accession>
<feature type="transmembrane region" description="Helical" evidence="1">
    <location>
        <begin position="12"/>
        <end position="34"/>
    </location>
</feature>
<evidence type="ECO:0000256" key="1">
    <source>
        <dbReference type="SAM" id="Phobius"/>
    </source>
</evidence>
<dbReference type="AlphaFoldDB" id="A0A0G0ZBJ6"/>
<proteinExistence type="predicted"/>
<name>A0A0G0ZBJ6_9BACT</name>
<comment type="caution">
    <text evidence="3">The sequence shown here is derived from an EMBL/GenBank/DDBJ whole genome shotgun (WGS) entry which is preliminary data.</text>
</comment>
<keyword evidence="1" id="KW-1133">Transmembrane helix</keyword>
<dbReference type="Pfam" id="PF13632">
    <property type="entry name" value="Glyco_trans_2_3"/>
    <property type="match status" value="1"/>
</dbReference>
<feature type="domain" description="Glycosyltransferase 2-like" evidence="2">
    <location>
        <begin position="203"/>
        <end position="419"/>
    </location>
</feature>